<keyword evidence="4 5" id="KW-0131">Cell cycle</keyword>
<name>A0A2S5TGT7_9GAMM</name>
<evidence type="ECO:0000256" key="6">
    <source>
        <dbReference type="PIRNR" id="PIRNR003101"/>
    </source>
</evidence>
<dbReference type="SMART" id="SM00842">
    <property type="entry name" value="FtsA"/>
    <property type="match status" value="1"/>
</dbReference>
<comment type="function">
    <text evidence="5 6">Cell division protein that is involved in the assembly of the Z ring. May serve as a membrane anchor for the Z ring.</text>
</comment>
<dbReference type="Gene3D" id="3.30.1490.110">
    <property type="match status" value="1"/>
</dbReference>
<dbReference type="AlphaFoldDB" id="A0A2S5TGT7"/>
<dbReference type="InterPro" id="IPR050696">
    <property type="entry name" value="FtsA/MreB"/>
</dbReference>
<evidence type="ECO:0000256" key="3">
    <source>
        <dbReference type="ARBA" id="ARBA00023136"/>
    </source>
</evidence>
<dbReference type="NCBIfam" id="NF007009">
    <property type="entry name" value="PRK09472.1"/>
    <property type="match status" value="1"/>
</dbReference>
<protein>
    <recommendedName>
        <fullName evidence="5 6">Cell division protein FtsA</fullName>
    </recommendedName>
</protein>
<evidence type="ECO:0000259" key="7">
    <source>
        <dbReference type="SMART" id="SM00842"/>
    </source>
</evidence>
<comment type="similarity">
    <text evidence="5 6">Belongs to the FtsA/MreB family.</text>
</comment>
<proteinExistence type="inferred from homology"/>
<accession>A0A2S5TGT7</accession>
<dbReference type="OrthoDB" id="9810567at2"/>
<keyword evidence="2 5" id="KW-0132">Cell division</keyword>
<organism evidence="8 9">
    <name type="scientific">Solimonas fluminis</name>
    <dbReference type="NCBI Taxonomy" id="2086571"/>
    <lineage>
        <taxon>Bacteria</taxon>
        <taxon>Pseudomonadati</taxon>
        <taxon>Pseudomonadota</taxon>
        <taxon>Gammaproteobacteria</taxon>
        <taxon>Nevskiales</taxon>
        <taxon>Nevskiaceae</taxon>
        <taxon>Solimonas</taxon>
    </lineage>
</organism>
<dbReference type="PANTHER" id="PTHR32432">
    <property type="entry name" value="CELL DIVISION PROTEIN FTSA-RELATED"/>
    <property type="match status" value="1"/>
</dbReference>
<dbReference type="PANTHER" id="PTHR32432:SF4">
    <property type="entry name" value="CELL DIVISION PROTEIN FTSA"/>
    <property type="match status" value="1"/>
</dbReference>
<dbReference type="NCBIfam" id="TIGR01174">
    <property type="entry name" value="ftsA"/>
    <property type="match status" value="1"/>
</dbReference>
<reference evidence="8 9" key="1">
    <citation type="submission" date="2018-02" db="EMBL/GenBank/DDBJ databases">
        <title>Genome sequencing of Solimonas sp. HR-BB.</title>
        <authorList>
            <person name="Lee Y."/>
            <person name="Jeon C.O."/>
        </authorList>
    </citation>
    <scope>NUCLEOTIDE SEQUENCE [LARGE SCALE GENOMIC DNA]</scope>
    <source>
        <strain evidence="8 9">HR-BB</strain>
    </source>
</reference>
<dbReference type="CDD" id="cd24048">
    <property type="entry name" value="ASKHA_NBD_FtsA"/>
    <property type="match status" value="1"/>
</dbReference>
<dbReference type="FunFam" id="3.30.1490.110:FF:000001">
    <property type="entry name" value="Cell division protein FtsA"/>
    <property type="match status" value="1"/>
</dbReference>
<dbReference type="InterPro" id="IPR020823">
    <property type="entry name" value="Cell_div_FtsA"/>
</dbReference>
<keyword evidence="1 5" id="KW-1003">Cell membrane</keyword>
<dbReference type="Proteomes" id="UP000238220">
    <property type="component" value="Unassembled WGS sequence"/>
</dbReference>
<dbReference type="GO" id="GO:0032153">
    <property type="term" value="C:cell division site"/>
    <property type="evidence" value="ECO:0007669"/>
    <property type="project" value="UniProtKB-UniRule"/>
</dbReference>
<dbReference type="PIRSF" id="PIRSF003101">
    <property type="entry name" value="FtsA"/>
    <property type="match status" value="1"/>
</dbReference>
<evidence type="ECO:0000313" key="8">
    <source>
        <dbReference type="EMBL" id="PPE74181.1"/>
    </source>
</evidence>
<comment type="caution">
    <text evidence="8">The sequence shown here is derived from an EMBL/GenBank/DDBJ whole genome shotgun (WGS) entry which is preliminary data.</text>
</comment>
<dbReference type="RefSeq" id="WP_104230069.1">
    <property type="nucleotide sequence ID" value="NZ_PSNW01000004.1"/>
</dbReference>
<dbReference type="SUPFAM" id="SSF53067">
    <property type="entry name" value="Actin-like ATPase domain"/>
    <property type="match status" value="2"/>
</dbReference>
<dbReference type="GO" id="GO:0043093">
    <property type="term" value="P:FtsZ-dependent cytokinesis"/>
    <property type="evidence" value="ECO:0007669"/>
    <property type="project" value="UniProtKB-UniRule"/>
</dbReference>
<dbReference type="Pfam" id="PF02491">
    <property type="entry name" value="SHS2_FTSA"/>
    <property type="match status" value="1"/>
</dbReference>
<dbReference type="EMBL" id="PSNW01000004">
    <property type="protein sequence ID" value="PPE74181.1"/>
    <property type="molecule type" value="Genomic_DNA"/>
</dbReference>
<feature type="domain" description="SHS2" evidence="7">
    <location>
        <begin position="10"/>
        <end position="196"/>
    </location>
</feature>
<comment type="subcellular location">
    <subcellularLocation>
        <location evidence="5">Cell membrane</location>
        <topology evidence="5">Peripheral membrane protein</topology>
        <orientation evidence="5">Cytoplasmic side</orientation>
    </subcellularLocation>
    <text evidence="5">Localizes to the Z ring in an FtsZ-dependent manner. Targeted to the membrane through a conserved C-terminal amphipathic helix.</text>
</comment>
<dbReference type="HAMAP" id="MF_02033">
    <property type="entry name" value="FtsA"/>
    <property type="match status" value="1"/>
</dbReference>
<evidence type="ECO:0000313" key="9">
    <source>
        <dbReference type="Proteomes" id="UP000238220"/>
    </source>
</evidence>
<evidence type="ECO:0000256" key="4">
    <source>
        <dbReference type="ARBA" id="ARBA00023306"/>
    </source>
</evidence>
<keyword evidence="9" id="KW-1185">Reference proteome</keyword>
<dbReference type="Gene3D" id="3.30.420.40">
    <property type="match status" value="2"/>
</dbReference>
<comment type="subunit">
    <text evidence="5">Self-interacts. Interacts with FtsZ.</text>
</comment>
<dbReference type="InterPro" id="IPR043129">
    <property type="entry name" value="ATPase_NBD"/>
</dbReference>
<dbReference type="InterPro" id="IPR003494">
    <property type="entry name" value="SHS2_FtsA"/>
</dbReference>
<dbReference type="GO" id="GO:0009898">
    <property type="term" value="C:cytoplasmic side of plasma membrane"/>
    <property type="evidence" value="ECO:0007669"/>
    <property type="project" value="UniProtKB-UniRule"/>
</dbReference>
<evidence type="ECO:0000256" key="2">
    <source>
        <dbReference type="ARBA" id="ARBA00022618"/>
    </source>
</evidence>
<evidence type="ECO:0000256" key="1">
    <source>
        <dbReference type="ARBA" id="ARBA00022475"/>
    </source>
</evidence>
<gene>
    <name evidence="5 8" type="primary">ftsA</name>
    <name evidence="8" type="ORF">C3942_09105</name>
</gene>
<sequence>MAKREVRNLLVGLDIGTTKCVAVIGQVMPEGGVDIVGHGEHASRGLNRGEVVNIDATVQAIRRAVENAEHMANCRAQSVYVGLSGQHIQSGNSLGLAAIRQREVTDRDVDAAIETAKAIPMPADRRILHVIPQEFVIDGQRGIQDPVGQYGVRLEANVHVIHGSSSSIQNLSKCVEACGLRVDRLILQHLAAAEAVLLPDEREAGVVSLDIGGGTSDIAVFKGGAIRHTAVLPVAGNHVTNDVAMAFRIPAQQAEEIKIQFGCALPQLAAAHEEIEIRGVGEGSRRLSRLTLAEVVRPRYEELFRFVRKELQRSGWYEAIPAGVVLSGAAVQMPGVADLAEEVFELPVRIGVPQQVTGIDEVVGSPAYATAAGLLLYGRHAQPRNDAARNSGGAGFALQRIGEWLKGNF</sequence>
<dbReference type="Pfam" id="PF14450">
    <property type="entry name" value="FtsA"/>
    <property type="match status" value="2"/>
</dbReference>
<evidence type="ECO:0000256" key="5">
    <source>
        <dbReference type="HAMAP-Rule" id="MF_02033"/>
    </source>
</evidence>
<keyword evidence="3 5" id="KW-0472">Membrane</keyword>